<keyword evidence="6 7" id="KW-0472">Membrane</keyword>
<gene>
    <name evidence="8" type="ORF">FF124_17195</name>
</gene>
<dbReference type="InterPro" id="IPR050833">
    <property type="entry name" value="Poly_Biosynth_Transport"/>
</dbReference>
<feature type="transmembrane region" description="Helical" evidence="7">
    <location>
        <begin position="322"/>
        <end position="346"/>
    </location>
</feature>
<accession>A0A5C4JMT7</accession>
<dbReference type="Pfam" id="PF13440">
    <property type="entry name" value="Polysacc_synt_3"/>
    <property type="match status" value="1"/>
</dbReference>
<dbReference type="AlphaFoldDB" id="A0A5C4JMT7"/>
<feature type="transmembrane region" description="Helical" evidence="7">
    <location>
        <begin position="238"/>
        <end position="256"/>
    </location>
</feature>
<evidence type="ECO:0000313" key="9">
    <source>
        <dbReference type="Proteomes" id="UP000307874"/>
    </source>
</evidence>
<keyword evidence="9" id="KW-1185">Reference proteome</keyword>
<feature type="transmembrane region" description="Helical" evidence="7">
    <location>
        <begin position="206"/>
        <end position="226"/>
    </location>
</feature>
<comment type="similarity">
    <text evidence="2">Belongs to the polysaccharide synthase family.</text>
</comment>
<evidence type="ECO:0000256" key="7">
    <source>
        <dbReference type="SAM" id="Phobius"/>
    </source>
</evidence>
<feature type="transmembrane region" description="Helical" evidence="7">
    <location>
        <begin position="92"/>
        <end position="114"/>
    </location>
</feature>
<proteinExistence type="inferred from homology"/>
<keyword evidence="3" id="KW-1003">Cell membrane</keyword>
<dbReference type="PANTHER" id="PTHR30250">
    <property type="entry name" value="PST FAMILY PREDICTED COLANIC ACID TRANSPORTER"/>
    <property type="match status" value="1"/>
</dbReference>
<feature type="transmembrane region" description="Helical" evidence="7">
    <location>
        <begin position="120"/>
        <end position="144"/>
    </location>
</feature>
<feature type="transmembrane region" description="Helical" evidence="7">
    <location>
        <begin position="165"/>
        <end position="186"/>
    </location>
</feature>
<name>A0A5C4JMT7_9HYPH</name>
<feature type="transmembrane region" description="Helical" evidence="7">
    <location>
        <begin position="383"/>
        <end position="405"/>
    </location>
</feature>
<organism evidence="8 9">
    <name type="scientific">Martelella lutilitoris</name>
    <dbReference type="NCBI Taxonomy" id="2583532"/>
    <lineage>
        <taxon>Bacteria</taxon>
        <taxon>Pseudomonadati</taxon>
        <taxon>Pseudomonadota</taxon>
        <taxon>Alphaproteobacteria</taxon>
        <taxon>Hyphomicrobiales</taxon>
        <taxon>Aurantimonadaceae</taxon>
        <taxon>Martelella</taxon>
    </lineage>
</organism>
<protein>
    <submittedName>
        <fullName evidence="8">Polysaccharide biosynthesis protein</fullName>
    </submittedName>
</protein>
<evidence type="ECO:0000313" key="8">
    <source>
        <dbReference type="EMBL" id="TNB46783.1"/>
    </source>
</evidence>
<evidence type="ECO:0000256" key="4">
    <source>
        <dbReference type="ARBA" id="ARBA00022692"/>
    </source>
</evidence>
<evidence type="ECO:0000256" key="2">
    <source>
        <dbReference type="ARBA" id="ARBA00007430"/>
    </source>
</evidence>
<feature type="transmembrane region" description="Helical" evidence="7">
    <location>
        <begin position="358"/>
        <end position="377"/>
    </location>
</feature>
<reference evidence="8 9" key="1">
    <citation type="submission" date="2019-06" db="EMBL/GenBank/DDBJ databases">
        <title>Martelella lutilitoris sp. nov., isolated from a tidal mudflat.</title>
        <authorList>
            <person name="Kim Y.-J."/>
        </authorList>
    </citation>
    <scope>NUCLEOTIDE SEQUENCE [LARGE SCALE GENOMIC DNA]</scope>
    <source>
        <strain evidence="8 9">GH2-6</strain>
    </source>
</reference>
<comment type="caution">
    <text evidence="8">The sequence shown here is derived from an EMBL/GenBank/DDBJ whole genome shotgun (WGS) entry which is preliminary data.</text>
</comment>
<dbReference type="GO" id="GO:0005886">
    <property type="term" value="C:plasma membrane"/>
    <property type="evidence" value="ECO:0007669"/>
    <property type="project" value="UniProtKB-SubCell"/>
</dbReference>
<dbReference type="EMBL" id="VCLB01000009">
    <property type="protein sequence ID" value="TNB46783.1"/>
    <property type="molecule type" value="Genomic_DNA"/>
</dbReference>
<evidence type="ECO:0000256" key="6">
    <source>
        <dbReference type="ARBA" id="ARBA00023136"/>
    </source>
</evidence>
<evidence type="ECO:0000256" key="3">
    <source>
        <dbReference type="ARBA" id="ARBA00022475"/>
    </source>
</evidence>
<evidence type="ECO:0000256" key="5">
    <source>
        <dbReference type="ARBA" id="ARBA00022989"/>
    </source>
</evidence>
<evidence type="ECO:0000256" key="1">
    <source>
        <dbReference type="ARBA" id="ARBA00004651"/>
    </source>
</evidence>
<keyword evidence="4 7" id="KW-0812">Transmembrane</keyword>
<feature type="transmembrane region" description="Helical" evidence="7">
    <location>
        <begin position="292"/>
        <end position="316"/>
    </location>
</feature>
<dbReference type="OrthoDB" id="9770347at2"/>
<keyword evidence="5 7" id="KW-1133">Transmembrane helix</keyword>
<sequence>MLRNKIADAASSPLIRGASAYLASEAAAKASRLAVVVAMARFLSPLEIGIAAAAMAGSDILKSLAENGVGQRIIIAGDSELDAVTKRAHRIFWVWCTGLTVLQIAVGAGVWLAGGSVMTFALMALLGLEYLFMPGGLVQCALAMRKGMLARTAAVSGAQNVSANLLTVVLVALFPSPLAVVLPKLLSAPVWLIGMRRLVHWRPAPGIAPAPLSAFTRFGASVLGIEFVKALRAQADKLIVGAVLGTEALGIYFFAFNAGVGISTSLATALSTVLFPYLSTSGDRVLALKRGLTLALTAITVVAVAQSLAASSYVSLVFGDKWASVAPLVAILCLMAIPNMLWSVTAQWLRSGGRADRELVLSLIAGAIITATAVVAAPHGLTVLAWATLGAATIVQSAISLPVLLKAFAVRKAPRCNPSFQGA</sequence>
<dbReference type="PANTHER" id="PTHR30250:SF10">
    <property type="entry name" value="LIPOPOLYSACCHARIDE BIOSYNTHESIS PROTEIN WZXC"/>
    <property type="match status" value="1"/>
</dbReference>
<dbReference type="Proteomes" id="UP000307874">
    <property type="component" value="Unassembled WGS sequence"/>
</dbReference>
<feature type="transmembrane region" description="Helical" evidence="7">
    <location>
        <begin position="262"/>
        <end position="280"/>
    </location>
</feature>
<comment type="subcellular location">
    <subcellularLocation>
        <location evidence="1">Cell membrane</location>
        <topology evidence="1">Multi-pass membrane protein</topology>
    </subcellularLocation>
</comment>